<dbReference type="Gene3D" id="3.20.20.370">
    <property type="entry name" value="Glycoside hydrolase/deacetylase"/>
    <property type="match status" value="1"/>
</dbReference>
<dbReference type="InterPro" id="IPR050248">
    <property type="entry name" value="Polysacc_deacetylase_ArnD"/>
</dbReference>
<gene>
    <name evidence="2" type="ORF">B5G41_10455</name>
</gene>
<reference evidence="3" key="1">
    <citation type="submission" date="2017-04" db="EMBL/GenBank/DDBJ databases">
        <title>Function of individual gut microbiota members based on whole genome sequencing of pure cultures obtained from chicken caecum.</title>
        <authorList>
            <person name="Medvecky M."/>
            <person name="Cejkova D."/>
            <person name="Polansky O."/>
            <person name="Karasova D."/>
            <person name="Kubasova T."/>
            <person name="Cizek A."/>
            <person name="Rychlik I."/>
        </authorList>
    </citation>
    <scope>NUCLEOTIDE SEQUENCE [LARGE SCALE GENOMIC DNA]</scope>
    <source>
        <strain evidence="3">An90</strain>
    </source>
</reference>
<evidence type="ECO:0000313" key="3">
    <source>
        <dbReference type="Proteomes" id="UP000195772"/>
    </source>
</evidence>
<dbReference type="Pfam" id="PF01522">
    <property type="entry name" value="Polysacc_deac_1"/>
    <property type="match status" value="1"/>
</dbReference>
<organism evidence="2 3">
    <name type="scientific">Alistipes onderdonkii</name>
    <dbReference type="NCBI Taxonomy" id="328813"/>
    <lineage>
        <taxon>Bacteria</taxon>
        <taxon>Pseudomonadati</taxon>
        <taxon>Bacteroidota</taxon>
        <taxon>Bacteroidia</taxon>
        <taxon>Bacteroidales</taxon>
        <taxon>Rikenellaceae</taxon>
        <taxon>Alistipes</taxon>
    </lineage>
</organism>
<feature type="domain" description="NodB homology" evidence="1">
    <location>
        <begin position="38"/>
        <end position="217"/>
    </location>
</feature>
<dbReference type="Proteomes" id="UP000195772">
    <property type="component" value="Unassembled WGS sequence"/>
</dbReference>
<dbReference type="EMBL" id="NFHB01000006">
    <property type="protein sequence ID" value="OUN02936.1"/>
    <property type="molecule type" value="Genomic_DNA"/>
</dbReference>
<accession>A0A1Y3QTJ8</accession>
<dbReference type="SUPFAM" id="SSF88713">
    <property type="entry name" value="Glycoside hydrolase/deacetylase"/>
    <property type="match status" value="1"/>
</dbReference>
<evidence type="ECO:0000259" key="1">
    <source>
        <dbReference type="PROSITE" id="PS51677"/>
    </source>
</evidence>
<dbReference type="GO" id="GO:0005975">
    <property type="term" value="P:carbohydrate metabolic process"/>
    <property type="evidence" value="ECO:0007669"/>
    <property type="project" value="InterPro"/>
</dbReference>
<comment type="caution">
    <text evidence="2">The sequence shown here is derived from an EMBL/GenBank/DDBJ whole genome shotgun (WGS) entry which is preliminary data.</text>
</comment>
<dbReference type="RefSeq" id="WP_087402797.1">
    <property type="nucleotide sequence ID" value="NZ_NFHB01000006.1"/>
</dbReference>
<sequence length="228" mass="25589">MYVIIAIIAAGFALFYCSYQIRLGAYVRSLCRNRAAGHVVALTFDDGPDPEQTPRVLDTLREHGVRATFFLIGSKAELHPEIVRRMAAEGHAIGIHTWSHSPGFPMGRSGAMAADILRCRESLRGITGVETDLFRPPYGVTNPMVARAVKRTRSRCVGWSIRSLDTLRHRSREAVARRIRRRLGDGKVILLHDDRPGAERLLALVLDDLERRGYRTATVCELFKTEKP</sequence>
<dbReference type="eggNOG" id="COG0726">
    <property type="taxonomic scope" value="Bacteria"/>
</dbReference>
<dbReference type="GO" id="GO:0016810">
    <property type="term" value="F:hydrolase activity, acting on carbon-nitrogen (but not peptide) bonds"/>
    <property type="evidence" value="ECO:0007669"/>
    <property type="project" value="InterPro"/>
</dbReference>
<dbReference type="InterPro" id="IPR011330">
    <property type="entry name" value="Glyco_hydro/deAcase_b/a-brl"/>
</dbReference>
<dbReference type="OrthoDB" id="9812065at2"/>
<dbReference type="InterPro" id="IPR002509">
    <property type="entry name" value="NODB_dom"/>
</dbReference>
<name>A0A1Y3QTJ8_9BACT</name>
<dbReference type="PROSITE" id="PS51677">
    <property type="entry name" value="NODB"/>
    <property type="match status" value="1"/>
</dbReference>
<dbReference type="CDD" id="cd10917">
    <property type="entry name" value="CE4_NodB_like_6s_7s"/>
    <property type="match status" value="1"/>
</dbReference>
<protein>
    <submittedName>
        <fullName evidence="2">Polysaccharide deacetylase</fullName>
    </submittedName>
</protein>
<proteinExistence type="predicted"/>
<dbReference type="PANTHER" id="PTHR10587">
    <property type="entry name" value="GLYCOSYL TRANSFERASE-RELATED"/>
    <property type="match status" value="1"/>
</dbReference>
<dbReference type="AlphaFoldDB" id="A0A1Y3QTJ8"/>
<dbReference type="PANTHER" id="PTHR10587:SF137">
    <property type="entry name" value="4-DEOXY-4-FORMAMIDO-L-ARABINOSE-PHOSPHOUNDECAPRENOL DEFORMYLASE ARND-RELATED"/>
    <property type="match status" value="1"/>
</dbReference>
<evidence type="ECO:0000313" key="2">
    <source>
        <dbReference type="EMBL" id="OUN02936.1"/>
    </source>
</evidence>